<evidence type="ECO:0000313" key="2">
    <source>
        <dbReference type="Proteomes" id="UP000887569"/>
    </source>
</evidence>
<protein>
    <submittedName>
        <fullName evidence="3">Uncharacterized protein</fullName>
    </submittedName>
</protein>
<accession>A0A915BVS1</accession>
<dbReference type="AlphaFoldDB" id="A0A915BVS1"/>
<proteinExistence type="predicted"/>
<dbReference type="WBParaSite" id="PgR060_g015_t02">
    <property type="protein sequence ID" value="PgR060_g015_t02"/>
    <property type="gene ID" value="PgR060_g015"/>
</dbReference>
<reference evidence="3" key="1">
    <citation type="submission" date="2022-11" db="UniProtKB">
        <authorList>
            <consortium name="WormBaseParasite"/>
        </authorList>
    </citation>
    <scope>IDENTIFICATION</scope>
</reference>
<name>A0A915BVS1_PARUN</name>
<keyword evidence="1" id="KW-0732">Signal</keyword>
<dbReference type="SUPFAM" id="SSF57302">
    <property type="entry name" value="Snake toxin-like"/>
    <property type="match status" value="1"/>
</dbReference>
<dbReference type="Proteomes" id="UP000887569">
    <property type="component" value="Unplaced"/>
</dbReference>
<dbReference type="InterPro" id="IPR045860">
    <property type="entry name" value="Snake_toxin-like_sf"/>
</dbReference>
<sequence>MLLFHHSGGYKLVFLILVLLPPLDAVHCHANTLEADHHEDCGPDGYCFFLDMSSSKRGIAYYRGCDNILMCEMLADANSTMSSIANVSSQAKLAITMANISYEWCAADAPYRGRDERMRKGTLCCCSTDFCNRNSPDETGFSEKENIDRLLGGTIDDYKALYEMAERLEMPGLQNFDKIN</sequence>
<organism evidence="2 3">
    <name type="scientific">Parascaris univalens</name>
    <name type="common">Nematode worm</name>
    <dbReference type="NCBI Taxonomy" id="6257"/>
    <lineage>
        <taxon>Eukaryota</taxon>
        <taxon>Metazoa</taxon>
        <taxon>Ecdysozoa</taxon>
        <taxon>Nematoda</taxon>
        <taxon>Chromadorea</taxon>
        <taxon>Rhabditida</taxon>
        <taxon>Spirurina</taxon>
        <taxon>Ascaridomorpha</taxon>
        <taxon>Ascaridoidea</taxon>
        <taxon>Ascarididae</taxon>
        <taxon>Parascaris</taxon>
    </lineage>
</organism>
<feature type="signal peptide" evidence="1">
    <location>
        <begin position="1"/>
        <end position="25"/>
    </location>
</feature>
<evidence type="ECO:0000256" key="1">
    <source>
        <dbReference type="SAM" id="SignalP"/>
    </source>
</evidence>
<feature type="chain" id="PRO_5037815914" evidence="1">
    <location>
        <begin position="26"/>
        <end position="180"/>
    </location>
</feature>
<keyword evidence="2" id="KW-1185">Reference proteome</keyword>
<evidence type="ECO:0000313" key="3">
    <source>
        <dbReference type="WBParaSite" id="PgR060_g015_t02"/>
    </source>
</evidence>